<feature type="compositionally biased region" description="Basic and acidic residues" evidence="1">
    <location>
        <begin position="1"/>
        <end position="11"/>
    </location>
</feature>
<organism evidence="2 3">
    <name type="scientific">Gluconacetobacter johannae</name>
    <dbReference type="NCBI Taxonomy" id="112140"/>
    <lineage>
        <taxon>Bacteria</taxon>
        <taxon>Pseudomonadati</taxon>
        <taxon>Pseudomonadota</taxon>
        <taxon>Alphaproteobacteria</taxon>
        <taxon>Acetobacterales</taxon>
        <taxon>Acetobacteraceae</taxon>
        <taxon>Gluconacetobacter</taxon>
    </lineage>
</organism>
<dbReference type="Proteomes" id="UP000561066">
    <property type="component" value="Unassembled WGS sequence"/>
</dbReference>
<dbReference type="AlphaFoldDB" id="A0A7W4J8M1"/>
<evidence type="ECO:0000313" key="2">
    <source>
        <dbReference type="EMBL" id="MBB2176710.1"/>
    </source>
</evidence>
<feature type="region of interest" description="Disordered" evidence="1">
    <location>
        <begin position="1"/>
        <end position="62"/>
    </location>
</feature>
<name>A0A7W4J8M1_9PROT</name>
<proteinExistence type="predicted"/>
<feature type="compositionally biased region" description="Basic residues" evidence="1">
    <location>
        <begin position="50"/>
        <end position="62"/>
    </location>
</feature>
<comment type="caution">
    <text evidence="2">The sequence shown here is derived from an EMBL/GenBank/DDBJ whole genome shotgun (WGS) entry which is preliminary data.</text>
</comment>
<evidence type="ECO:0000256" key="1">
    <source>
        <dbReference type="SAM" id="MobiDB-lite"/>
    </source>
</evidence>
<protein>
    <submittedName>
        <fullName evidence="2">Uncharacterized protein</fullName>
    </submittedName>
</protein>
<sequence>MPAQTIKRDGPSDAPPRAVVSVPAEPTPAVSAAEAERRDPATRTPAQIHAAHRARLRRVRRR</sequence>
<keyword evidence="3" id="KW-1185">Reference proteome</keyword>
<dbReference type="EMBL" id="JABEQH010000016">
    <property type="protein sequence ID" value="MBB2176710.1"/>
    <property type="molecule type" value="Genomic_DNA"/>
</dbReference>
<dbReference type="RefSeq" id="WP_182944052.1">
    <property type="nucleotide sequence ID" value="NZ_JABEQH010000016.1"/>
</dbReference>
<gene>
    <name evidence="2" type="ORF">HLH21_12370</name>
</gene>
<evidence type="ECO:0000313" key="3">
    <source>
        <dbReference type="Proteomes" id="UP000561066"/>
    </source>
</evidence>
<reference evidence="2 3" key="1">
    <citation type="submission" date="2020-04" db="EMBL/GenBank/DDBJ databases">
        <title>Description of novel Gluconacetobacter.</title>
        <authorList>
            <person name="Sombolestani A."/>
        </authorList>
    </citation>
    <scope>NUCLEOTIDE SEQUENCE [LARGE SCALE GENOMIC DNA]</scope>
    <source>
        <strain evidence="2 3">LMG 21312</strain>
    </source>
</reference>
<accession>A0A7W4J8M1</accession>